<evidence type="ECO:0000256" key="7">
    <source>
        <dbReference type="ARBA" id="ARBA00022827"/>
    </source>
</evidence>
<evidence type="ECO:0000256" key="11">
    <source>
        <dbReference type="ARBA" id="ARBA00031183"/>
    </source>
</evidence>
<dbReference type="SUPFAM" id="SSF55424">
    <property type="entry name" value="FAD/NAD-linked reductases, dimerisation (C-terminal) domain"/>
    <property type="match status" value="1"/>
</dbReference>
<dbReference type="GO" id="GO:0003957">
    <property type="term" value="F:NAD(P)+ transhydrogenase (Si-specific) activity"/>
    <property type="evidence" value="ECO:0007669"/>
    <property type="project" value="UniProtKB-EC"/>
</dbReference>
<protein>
    <recommendedName>
        <fullName evidence="4">NAD(P)(+) transhydrogenase (Si-specific)</fullName>
        <ecNumber evidence="4">1.6.1.1</ecNumber>
    </recommendedName>
    <alternativeName>
        <fullName evidence="11">NAD(P)(+) transhydrogenase [B-specific]</fullName>
    </alternativeName>
</protein>
<keyword evidence="5" id="KW-0963">Cytoplasm</keyword>
<dbReference type="Pfam" id="PF02852">
    <property type="entry name" value="Pyr_redox_dim"/>
    <property type="match status" value="1"/>
</dbReference>
<sequence length="112" mass="12053">MVGKTEQQLTKEGRNYAVGMAKYSELAKGMMAGGQKGALKILFDPDTQSVLGVHAIGQGATEIIHIGQGTQLAMAMNCKITYFRDAVFNYPTLAEAYRVAALNGLGRLTKEL</sequence>
<dbReference type="GO" id="GO:0005829">
    <property type="term" value="C:cytosol"/>
    <property type="evidence" value="ECO:0007669"/>
    <property type="project" value="TreeGrafter"/>
</dbReference>
<evidence type="ECO:0000259" key="12">
    <source>
        <dbReference type="Pfam" id="PF02852"/>
    </source>
</evidence>
<evidence type="ECO:0000256" key="3">
    <source>
        <dbReference type="ARBA" id="ARBA00004496"/>
    </source>
</evidence>
<dbReference type="VEuPathDB" id="FungiDB:H257_01186"/>
<dbReference type="PRINTS" id="PR00411">
    <property type="entry name" value="PNDRDTASEI"/>
</dbReference>
<dbReference type="EC" id="1.6.1.1" evidence="4"/>
<keyword evidence="10" id="KW-0520">NAD</keyword>
<dbReference type="Proteomes" id="UP000265716">
    <property type="component" value="Unassembled WGS sequence"/>
</dbReference>
<keyword evidence="6" id="KW-0285">Flavoprotein</keyword>
<evidence type="ECO:0000256" key="1">
    <source>
        <dbReference type="ARBA" id="ARBA00001974"/>
    </source>
</evidence>
<keyword evidence="8" id="KW-0521">NADP</keyword>
<evidence type="ECO:0000256" key="6">
    <source>
        <dbReference type="ARBA" id="ARBA00022630"/>
    </source>
</evidence>
<dbReference type="EMBL" id="QUTC01008886">
    <property type="protein sequence ID" value="RHY42559.1"/>
    <property type="molecule type" value="Genomic_DNA"/>
</dbReference>
<evidence type="ECO:0000256" key="2">
    <source>
        <dbReference type="ARBA" id="ARBA00002842"/>
    </source>
</evidence>
<evidence type="ECO:0000256" key="4">
    <source>
        <dbReference type="ARBA" id="ARBA00012772"/>
    </source>
</evidence>
<evidence type="ECO:0000256" key="5">
    <source>
        <dbReference type="ARBA" id="ARBA00022490"/>
    </source>
</evidence>
<evidence type="ECO:0000313" key="16">
    <source>
        <dbReference type="Proteomes" id="UP000265716"/>
    </source>
</evidence>
<evidence type="ECO:0000313" key="18">
    <source>
        <dbReference type="Proteomes" id="UP000283543"/>
    </source>
</evidence>
<accession>A0A397BFU3</accession>
<dbReference type="InterPro" id="IPR004099">
    <property type="entry name" value="Pyr_nucl-diS_OxRdtase_dimer"/>
</dbReference>
<dbReference type="InterPro" id="IPR016156">
    <property type="entry name" value="FAD/NAD-linked_Rdtase_dimer_sf"/>
</dbReference>
<dbReference type="Proteomes" id="UP000266239">
    <property type="component" value="Unassembled WGS sequence"/>
</dbReference>
<comment type="caution">
    <text evidence="13">The sequence shown here is derived from an EMBL/GenBank/DDBJ whole genome shotgun (WGS) entry which is preliminary data.</text>
</comment>
<dbReference type="EMBL" id="QUTB01003870">
    <property type="protein sequence ID" value="RHY65647.1"/>
    <property type="molecule type" value="Genomic_DNA"/>
</dbReference>
<comment type="function">
    <text evidence="2">Conversion of NADPH, generated by peripheral catabolic pathways, to NADH, which can enter the respiratory chain for energy generation.</text>
</comment>
<name>A0A397BFU3_APHAT</name>
<dbReference type="Proteomes" id="UP000283543">
    <property type="component" value="Unassembled WGS sequence"/>
</dbReference>
<dbReference type="InterPro" id="IPR050151">
    <property type="entry name" value="Class-I_Pyr_Nuc-Dis_Oxidored"/>
</dbReference>
<organism evidence="13 17">
    <name type="scientific">Aphanomyces astaci</name>
    <name type="common">Crayfish plague agent</name>
    <dbReference type="NCBI Taxonomy" id="112090"/>
    <lineage>
        <taxon>Eukaryota</taxon>
        <taxon>Sar</taxon>
        <taxon>Stramenopiles</taxon>
        <taxon>Oomycota</taxon>
        <taxon>Saprolegniomycetes</taxon>
        <taxon>Saprolegniales</taxon>
        <taxon>Verrucalvaceae</taxon>
        <taxon>Aphanomyces</taxon>
    </lineage>
</organism>
<dbReference type="GO" id="GO:0004148">
    <property type="term" value="F:dihydrolipoyl dehydrogenase (NADH) activity"/>
    <property type="evidence" value="ECO:0007669"/>
    <property type="project" value="TreeGrafter"/>
</dbReference>
<keyword evidence="7" id="KW-0274">FAD</keyword>
<evidence type="ECO:0000313" key="14">
    <source>
        <dbReference type="EMBL" id="RHY42559.1"/>
    </source>
</evidence>
<proteinExistence type="predicted"/>
<gene>
    <name evidence="13" type="ORF">DYB25_011940</name>
    <name evidence="15" type="ORF">DYB34_014374</name>
    <name evidence="14" type="ORF">DYB38_012319</name>
</gene>
<keyword evidence="9" id="KW-0560">Oxidoreductase</keyword>
<feature type="domain" description="Pyridine nucleotide-disulphide oxidoreductase dimerisation" evidence="12">
    <location>
        <begin position="2"/>
        <end position="100"/>
    </location>
</feature>
<comment type="subcellular location">
    <subcellularLocation>
        <location evidence="3">Cytoplasm</location>
    </subcellularLocation>
</comment>
<evidence type="ECO:0000256" key="8">
    <source>
        <dbReference type="ARBA" id="ARBA00022857"/>
    </source>
</evidence>
<dbReference type="PANTHER" id="PTHR22912:SF93">
    <property type="entry name" value="SOLUBLE PYRIDINE NUCLEOTIDE TRANSHYDROGENASE"/>
    <property type="match status" value="1"/>
</dbReference>
<evidence type="ECO:0000256" key="9">
    <source>
        <dbReference type="ARBA" id="ARBA00023002"/>
    </source>
</evidence>
<dbReference type="PANTHER" id="PTHR22912">
    <property type="entry name" value="DISULFIDE OXIDOREDUCTASE"/>
    <property type="match status" value="1"/>
</dbReference>
<dbReference type="Gene3D" id="3.30.390.30">
    <property type="match status" value="1"/>
</dbReference>
<evidence type="ECO:0000256" key="10">
    <source>
        <dbReference type="ARBA" id="ARBA00023027"/>
    </source>
</evidence>
<evidence type="ECO:0000313" key="15">
    <source>
        <dbReference type="EMBL" id="RHY65647.1"/>
    </source>
</evidence>
<dbReference type="GO" id="GO:0006103">
    <property type="term" value="P:2-oxoglutarate metabolic process"/>
    <property type="evidence" value="ECO:0007669"/>
    <property type="project" value="TreeGrafter"/>
</dbReference>
<dbReference type="GO" id="GO:0050660">
    <property type="term" value="F:flavin adenine dinucleotide binding"/>
    <property type="evidence" value="ECO:0007669"/>
    <property type="project" value="TreeGrafter"/>
</dbReference>
<reference evidence="16 17" key="1">
    <citation type="submission" date="2018-08" db="EMBL/GenBank/DDBJ databases">
        <title>Aphanomyces genome sequencing and annotation.</title>
        <authorList>
            <person name="Minardi D."/>
            <person name="Oidtmann B."/>
            <person name="Van Der Giezen M."/>
            <person name="Studholme D.J."/>
        </authorList>
    </citation>
    <scope>NUCLEOTIDE SEQUENCE [LARGE SCALE GENOMIC DNA]</scope>
    <source>
        <strain evidence="14 16">SA</strain>
        <strain evidence="15 18">Si</strain>
        <strain evidence="13 17">Yx</strain>
    </source>
</reference>
<evidence type="ECO:0000313" key="13">
    <source>
        <dbReference type="EMBL" id="RHY18478.1"/>
    </source>
</evidence>
<dbReference type="AlphaFoldDB" id="A0A397BFU3"/>
<comment type="cofactor">
    <cofactor evidence="1">
        <name>FAD</name>
        <dbReference type="ChEBI" id="CHEBI:57692"/>
    </cofactor>
</comment>
<evidence type="ECO:0000313" key="17">
    <source>
        <dbReference type="Proteomes" id="UP000266239"/>
    </source>
</evidence>
<dbReference type="EMBL" id="QUTA01004761">
    <property type="protein sequence ID" value="RHY18478.1"/>
    <property type="molecule type" value="Genomic_DNA"/>
</dbReference>